<gene>
    <name evidence="3" type="ORF">PCOR1329_LOCUS80316</name>
</gene>
<dbReference type="EMBL" id="CAUYUJ010021371">
    <property type="protein sequence ID" value="CAK0904211.1"/>
    <property type="molecule type" value="Genomic_DNA"/>
</dbReference>
<keyword evidence="4" id="KW-1185">Reference proteome</keyword>
<dbReference type="SUPFAM" id="SSF81301">
    <property type="entry name" value="Nucleotidyltransferase"/>
    <property type="match status" value="1"/>
</dbReference>
<evidence type="ECO:0000313" key="3">
    <source>
        <dbReference type="EMBL" id="CAK0904211.1"/>
    </source>
</evidence>
<evidence type="ECO:0000313" key="4">
    <source>
        <dbReference type="Proteomes" id="UP001189429"/>
    </source>
</evidence>
<sequence length="283" mass="29822">QEPAAAGACAVARRGAAEEGAPDPGGRSSEEELQAERAEGVRAALQEEVSTAFGAGAACVHLVGSHLYGAALPLADVDLLVELSEGAQRRLMSLTDTSLRHEDRTRLLATRALMRLRQQLDAGDAASWGSSYVALDARRPILRLQRAGVPVDVSFDQSLAALCKSALLAECGARDARPLLLARLVRAWAQARGLSGQRRGYLSGYAWCLLAVFFCQLRGLLGALAPPSRLELSAFGPGAECAPRPPAAPLRLGGGAAALRAARALLPGFFAFLARDFDWATEV</sequence>
<feature type="compositionally biased region" description="Basic and acidic residues" evidence="1">
    <location>
        <begin position="28"/>
        <end position="39"/>
    </location>
</feature>
<dbReference type="PANTHER" id="PTHR12271:SF40">
    <property type="entry name" value="POLY(A) RNA POLYMERASE GLD2"/>
    <property type="match status" value="1"/>
</dbReference>
<comment type="caution">
    <text evidence="3">The sequence shown here is derived from an EMBL/GenBank/DDBJ whole genome shotgun (WGS) entry which is preliminary data.</text>
</comment>
<evidence type="ECO:0000259" key="2">
    <source>
        <dbReference type="Pfam" id="PF22600"/>
    </source>
</evidence>
<dbReference type="Gene3D" id="1.10.1410.10">
    <property type="match status" value="1"/>
</dbReference>
<feature type="region of interest" description="Disordered" evidence="1">
    <location>
        <begin position="1"/>
        <end position="39"/>
    </location>
</feature>
<dbReference type="InterPro" id="IPR054708">
    <property type="entry name" value="MTPAP-like_central"/>
</dbReference>
<feature type="domain" description="Poly(A) RNA polymerase mitochondrial-like central palm" evidence="2">
    <location>
        <begin position="34"/>
        <end position="167"/>
    </location>
</feature>
<accession>A0ABN9XZ46</accession>
<dbReference type="SUPFAM" id="SSF81631">
    <property type="entry name" value="PAP/OAS1 substrate-binding domain"/>
    <property type="match status" value="1"/>
</dbReference>
<feature type="non-terminal residue" evidence="3">
    <location>
        <position position="1"/>
    </location>
</feature>
<feature type="compositionally biased region" description="Low complexity" evidence="1">
    <location>
        <begin position="1"/>
        <end position="26"/>
    </location>
</feature>
<proteinExistence type="predicted"/>
<feature type="non-terminal residue" evidence="3">
    <location>
        <position position="283"/>
    </location>
</feature>
<dbReference type="InterPro" id="IPR043519">
    <property type="entry name" value="NT_sf"/>
</dbReference>
<name>A0ABN9XZ46_9DINO</name>
<dbReference type="Proteomes" id="UP001189429">
    <property type="component" value="Unassembled WGS sequence"/>
</dbReference>
<protein>
    <recommendedName>
        <fullName evidence="2">Poly(A) RNA polymerase mitochondrial-like central palm domain-containing protein</fullName>
    </recommendedName>
</protein>
<dbReference type="PANTHER" id="PTHR12271">
    <property type="entry name" value="POLY A POLYMERASE CID PAP -RELATED"/>
    <property type="match status" value="1"/>
</dbReference>
<organism evidence="3 4">
    <name type="scientific">Prorocentrum cordatum</name>
    <dbReference type="NCBI Taxonomy" id="2364126"/>
    <lineage>
        <taxon>Eukaryota</taxon>
        <taxon>Sar</taxon>
        <taxon>Alveolata</taxon>
        <taxon>Dinophyceae</taxon>
        <taxon>Prorocentrales</taxon>
        <taxon>Prorocentraceae</taxon>
        <taxon>Prorocentrum</taxon>
    </lineage>
</organism>
<dbReference type="Pfam" id="PF22600">
    <property type="entry name" value="MTPAP-like_central"/>
    <property type="match status" value="1"/>
</dbReference>
<reference evidence="3" key="1">
    <citation type="submission" date="2023-10" db="EMBL/GenBank/DDBJ databases">
        <authorList>
            <person name="Chen Y."/>
            <person name="Shah S."/>
            <person name="Dougan E. K."/>
            <person name="Thang M."/>
            <person name="Chan C."/>
        </authorList>
    </citation>
    <scope>NUCLEOTIDE SEQUENCE [LARGE SCALE GENOMIC DNA]</scope>
</reference>
<evidence type="ECO:0000256" key="1">
    <source>
        <dbReference type="SAM" id="MobiDB-lite"/>
    </source>
</evidence>
<dbReference type="Gene3D" id="3.30.460.10">
    <property type="entry name" value="Beta Polymerase, domain 2"/>
    <property type="match status" value="1"/>
</dbReference>